<evidence type="ECO:0000313" key="4">
    <source>
        <dbReference type="EMBL" id="OLQ91837.1"/>
    </source>
</evidence>
<protein>
    <recommendedName>
        <fullName evidence="3">HTH araC/xylS-type domain-containing protein</fullName>
    </recommendedName>
</protein>
<dbReference type="Proteomes" id="UP000186039">
    <property type="component" value="Unassembled WGS sequence"/>
</dbReference>
<proteinExistence type="predicted"/>
<dbReference type="InterPro" id="IPR018060">
    <property type="entry name" value="HTH_AraC"/>
</dbReference>
<accession>A0ABX3FGW5</accession>
<dbReference type="SUPFAM" id="SSF46689">
    <property type="entry name" value="Homeodomain-like"/>
    <property type="match status" value="2"/>
</dbReference>
<dbReference type="Pfam" id="PF12833">
    <property type="entry name" value="HTH_18"/>
    <property type="match status" value="1"/>
</dbReference>
<keyword evidence="1" id="KW-0805">Transcription regulation</keyword>
<dbReference type="PROSITE" id="PS01124">
    <property type="entry name" value="HTH_ARAC_FAMILY_2"/>
    <property type="match status" value="1"/>
</dbReference>
<dbReference type="InterPro" id="IPR009057">
    <property type="entry name" value="Homeodomain-like_sf"/>
</dbReference>
<dbReference type="PANTHER" id="PTHR47893">
    <property type="entry name" value="REGULATORY PROTEIN PCHR"/>
    <property type="match status" value="1"/>
</dbReference>
<keyword evidence="5" id="KW-1185">Reference proteome</keyword>
<dbReference type="InterPro" id="IPR053142">
    <property type="entry name" value="PchR_regulatory_protein"/>
</dbReference>
<evidence type="ECO:0000256" key="1">
    <source>
        <dbReference type="ARBA" id="ARBA00023015"/>
    </source>
</evidence>
<evidence type="ECO:0000313" key="5">
    <source>
        <dbReference type="Proteomes" id="UP000186039"/>
    </source>
</evidence>
<gene>
    <name evidence="4" type="ORF">BIY20_09450</name>
</gene>
<name>A0ABX3FGW5_9VIBR</name>
<evidence type="ECO:0000256" key="2">
    <source>
        <dbReference type="ARBA" id="ARBA00023163"/>
    </source>
</evidence>
<dbReference type="PANTHER" id="PTHR47893:SF1">
    <property type="entry name" value="REGULATORY PROTEIN PCHR"/>
    <property type="match status" value="1"/>
</dbReference>
<feature type="domain" description="HTH araC/xylS-type" evidence="3">
    <location>
        <begin position="229"/>
        <end position="327"/>
    </location>
</feature>
<dbReference type="RefSeq" id="WP_075706261.1">
    <property type="nucleotide sequence ID" value="NZ_AP019654.1"/>
</dbReference>
<dbReference type="SMART" id="SM00342">
    <property type="entry name" value="HTH_ARAC"/>
    <property type="match status" value="1"/>
</dbReference>
<reference evidence="4 5" key="1">
    <citation type="submission" date="2016-09" db="EMBL/GenBank/DDBJ databases">
        <title>Genomic Taxonomy of the Vibrionaceae.</title>
        <authorList>
            <person name="Gonzalez-Castillo A."/>
            <person name="Gomez-Gil B."/>
            <person name="Enciso-Ibarra K."/>
        </authorList>
    </citation>
    <scope>NUCLEOTIDE SEQUENCE [LARGE SCALE GENOMIC DNA]</scope>
    <source>
        <strain evidence="4 5">CAIM 1902</strain>
    </source>
</reference>
<sequence>MKIHTNTCQPITASPTTELMDTINAALENMQQSDSACRVNRQVLDYPDAKLSLTSFNFGTFSTVFIEGKIDQAFTIPIQNNHEFLSLSFVVNGQITTTSHQYDFKNIATSGSAHFCSHRFFSGQELYDVCEQLKVVFICFKQGFIPEFDTLYTHSKALEQFGFQHMHIHASHPIQDCVNLLFSPLTSEALLPMYIQGKSYELLALCAQSLFSEIPRKTGISDTALNRVHQARDILERQLLHPPKIHDLAHLVGTNECSLKKEFKAVFDTSPYAYVIQRRMEKAYRQILTSDLPITTIAQNHGYNNTSHFASTFFKYFGIRPRGLKQLRKNPTSHLQAK</sequence>
<comment type="caution">
    <text evidence="4">The sequence shown here is derived from an EMBL/GenBank/DDBJ whole genome shotgun (WGS) entry which is preliminary data.</text>
</comment>
<evidence type="ECO:0000259" key="3">
    <source>
        <dbReference type="PROSITE" id="PS01124"/>
    </source>
</evidence>
<organism evidence="4 5">
    <name type="scientific">Vibrio panuliri</name>
    <dbReference type="NCBI Taxonomy" id="1381081"/>
    <lineage>
        <taxon>Bacteria</taxon>
        <taxon>Pseudomonadati</taxon>
        <taxon>Pseudomonadota</taxon>
        <taxon>Gammaproteobacteria</taxon>
        <taxon>Vibrionales</taxon>
        <taxon>Vibrionaceae</taxon>
        <taxon>Vibrio</taxon>
    </lineage>
</organism>
<keyword evidence="2" id="KW-0804">Transcription</keyword>
<dbReference type="EMBL" id="MJMH01000171">
    <property type="protein sequence ID" value="OLQ91837.1"/>
    <property type="molecule type" value="Genomic_DNA"/>
</dbReference>
<dbReference type="Gene3D" id="1.10.10.60">
    <property type="entry name" value="Homeodomain-like"/>
    <property type="match status" value="1"/>
</dbReference>